<dbReference type="RefSeq" id="WP_088553384.1">
    <property type="nucleotide sequence ID" value="NZ_BDGJ01000042.1"/>
</dbReference>
<comment type="caution">
    <text evidence="3">The sequence shown here is derived from an EMBL/GenBank/DDBJ whole genome shotgun (WGS) entry which is preliminary data.</text>
</comment>
<keyword evidence="4" id="KW-1185">Reference proteome</keyword>
<feature type="chain" id="PRO_5012216085" evidence="2">
    <location>
        <begin position="24"/>
        <end position="152"/>
    </location>
</feature>
<feature type="transmembrane region" description="Helical" evidence="1">
    <location>
        <begin position="116"/>
        <end position="136"/>
    </location>
</feature>
<dbReference type="AlphaFoldDB" id="A0A1Z5HR78"/>
<keyword evidence="1" id="KW-1133">Transmembrane helix</keyword>
<keyword evidence="1" id="KW-0812">Transmembrane</keyword>
<evidence type="ECO:0000256" key="1">
    <source>
        <dbReference type="SAM" id="Phobius"/>
    </source>
</evidence>
<feature type="signal peptide" evidence="2">
    <location>
        <begin position="1"/>
        <end position="23"/>
    </location>
</feature>
<name>A0A1Z5HR78_9FIRM</name>
<keyword evidence="1" id="KW-0472">Membrane</keyword>
<protein>
    <submittedName>
        <fullName evidence="3">Uncharacterized protein</fullName>
    </submittedName>
</protein>
<gene>
    <name evidence="3" type="ORF">KKC1_10980</name>
</gene>
<sequence>MKKALILLVLGALLFGIAPAVFAHGGEIGKVDARTYVRQAIAFLEGTENIEAAEGRIEAALELPSHEVNKELLKKAQEALNNSNLEEAKLFLVKALGEEPDGAEVLSLHAKFNGNLIDYVMLFLAGLFILTGGVIISRKTPAVGEKGGAFHG</sequence>
<dbReference type="Proteomes" id="UP000197032">
    <property type="component" value="Unassembled WGS sequence"/>
</dbReference>
<proteinExistence type="predicted"/>
<evidence type="ECO:0000313" key="3">
    <source>
        <dbReference type="EMBL" id="GAW91938.1"/>
    </source>
</evidence>
<evidence type="ECO:0000256" key="2">
    <source>
        <dbReference type="SAM" id="SignalP"/>
    </source>
</evidence>
<reference evidence="4" key="1">
    <citation type="journal article" date="2017" name="Appl. Environ. Microbiol.">
        <title>Genomic analysis of Calderihabitans maritimus KKC1, a thermophilic hydrogenogenic carboxydotrophic bacterium isolated from marine sediment.</title>
        <authorList>
            <person name="Omae K."/>
            <person name="Yoneda Y."/>
            <person name="Fukuyama Y."/>
            <person name="Yoshida T."/>
            <person name="Sako Y."/>
        </authorList>
    </citation>
    <scope>NUCLEOTIDE SEQUENCE [LARGE SCALE GENOMIC DNA]</scope>
    <source>
        <strain evidence="4">KKC1</strain>
    </source>
</reference>
<accession>A0A1Z5HR78</accession>
<evidence type="ECO:0000313" key="4">
    <source>
        <dbReference type="Proteomes" id="UP000197032"/>
    </source>
</evidence>
<dbReference type="EMBL" id="BDGJ01000042">
    <property type="protein sequence ID" value="GAW91938.1"/>
    <property type="molecule type" value="Genomic_DNA"/>
</dbReference>
<keyword evidence="2" id="KW-0732">Signal</keyword>
<organism evidence="3 4">
    <name type="scientific">Calderihabitans maritimus</name>
    <dbReference type="NCBI Taxonomy" id="1246530"/>
    <lineage>
        <taxon>Bacteria</taxon>
        <taxon>Bacillati</taxon>
        <taxon>Bacillota</taxon>
        <taxon>Clostridia</taxon>
        <taxon>Neomoorellales</taxon>
        <taxon>Calderihabitantaceae</taxon>
        <taxon>Calderihabitans</taxon>
    </lineage>
</organism>